<accession>A0A822GD75</accession>
<evidence type="ECO:0000313" key="2">
    <source>
        <dbReference type="EMBL" id="CAF5151838.1"/>
    </source>
</evidence>
<feature type="domain" description="Peptidase S1" evidence="1">
    <location>
        <begin position="7"/>
        <end position="41"/>
    </location>
</feature>
<dbReference type="Pfam" id="PF00089">
    <property type="entry name" value="Trypsin"/>
    <property type="match status" value="1"/>
</dbReference>
<proteinExistence type="predicted"/>
<sequence length="42" mass="4290">MVDWAVQLCAGVSGGGKDTCQGDSGGPLMMFSSSNQWVLIGV</sequence>
<dbReference type="InterPro" id="IPR033116">
    <property type="entry name" value="TRYPSIN_SER"/>
</dbReference>
<protein>
    <recommendedName>
        <fullName evidence="1">Peptidase S1 domain-containing protein</fullName>
    </recommendedName>
</protein>
<dbReference type="InterPro" id="IPR043504">
    <property type="entry name" value="Peptidase_S1_PA_chymotrypsin"/>
</dbReference>
<reference evidence="2" key="1">
    <citation type="submission" date="2021-02" db="EMBL/GenBank/DDBJ databases">
        <authorList>
            <person name="Nowell W R."/>
        </authorList>
    </citation>
    <scope>NUCLEOTIDE SEQUENCE</scope>
</reference>
<dbReference type="GO" id="GO:0006508">
    <property type="term" value="P:proteolysis"/>
    <property type="evidence" value="ECO:0007669"/>
    <property type="project" value="InterPro"/>
</dbReference>
<comment type="caution">
    <text evidence="2">The sequence shown here is derived from an EMBL/GenBank/DDBJ whole genome shotgun (WGS) entry which is preliminary data.</text>
</comment>
<dbReference type="PROSITE" id="PS00135">
    <property type="entry name" value="TRYPSIN_SER"/>
    <property type="match status" value="1"/>
</dbReference>
<dbReference type="GO" id="GO:0004252">
    <property type="term" value="F:serine-type endopeptidase activity"/>
    <property type="evidence" value="ECO:0007669"/>
    <property type="project" value="InterPro"/>
</dbReference>
<dbReference type="InterPro" id="IPR001254">
    <property type="entry name" value="Trypsin_dom"/>
</dbReference>
<dbReference type="AlphaFoldDB" id="A0A822GD75"/>
<dbReference type="Proteomes" id="UP000663848">
    <property type="component" value="Unassembled WGS sequence"/>
</dbReference>
<name>A0A822GD75_9BILA</name>
<dbReference type="InterPro" id="IPR009003">
    <property type="entry name" value="Peptidase_S1_PA"/>
</dbReference>
<organism evidence="2 3">
    <name type="scientific">Rotaria socialis</name>
    <dbReference type="NCBI Taxonomy" id="392032"/>
    <lineage>
        <taxon>Eukaryota</taxon>
        <taxon>Metazoa</taxon>
        <taxon>Spiralia</taxon>
        <taxon>Gnathifera</taxon>
        <taxon>Rotifera</taxon>
        <taxon>Eurotatoria</taxon>
        <taxon>Bdelloidea</taxon>
        <taxon>Philodinida</taxon>
        <taxon>Philodinidae</taxon>
        <taxon>Rotaria</taxon>
    </lineage>
</organism>
<evidence type="ECO:0000259" key="1">
    <source>
        <dbReference type="Pfam" id="PF00089"/>
    </source>
</evidence>
<evidence type="ECO:0000313" key="3">
    <source>
        <dbReference type="Proteomes" id="UP000663848"/>
    </source>
</evidence>
<dbReference type="SUPFAM" id="SSF50494">
    <property type="entry name" value="Trypsin-like serine proteases"/>
    <property type="match status" value="1"/>
</dbReference>
<gene>
    <name evidence="2" type="ORF">QYT958_LOCUS48632</name>
</gene>
<feature type="non-terminal residue" evidence="2">
    <location>
        <position position="1"/>
    </location>
</feature>
<dbReference type="EMBL" id="CAJOBR010100174">
    <property type="protein sequence ID" value="CAF5151838.1"/>
    <property type="molecule type" value="Genomic_DNA"/>
</dbReference>
<dbReference type="Gene3D" id="2.40.10.10">
    <property type="entry name" value="Trypsin-like serine proteases"/>
    <property type="match status" value="1"/>
</dbReference>